<dbReference type="SMART" id="SM00245">
    <property type="entry name" value="TSPc"/>
    <property type="match status" value="1"/>
</dbReference>
<sequence>MHLIGSIIHPLFFCSVPTRYTTWLLGCGILLSGSWVKAQSTTLASINLDLETQDKARHLPAGWAPGIHSPGAPTPGYQVQTDSVVHQQGRYSVRLQSSYDAGTNSFGAAHWAIPARYQGKSITLSGYLKTEAVQNGFAGLWMRLDGPNGTLGFDNMQKANLQGTHDWQLYSITLPLAPEAKTIYLGGLLVGTGSAWLDNLSLTIDGKPLTQARPKATTVYKADADTAFQKSSGIAFSKLSAQQVENLAVLGQVWGFVKYYHPAVARGDYNWDKELFRIMPAVLASQNQADRSRVLSTWLTGLGPVTSPVAATVSPSKIRVQPTLAWLTDGKQLSKELQQQLLYLRAHPAAATAHYYVGPAEAGNLAFLHEDAYAQMAYPDAGYRLLGLFRYWNIIEYFFPYKYAIGEDWQPVLSEFIPQFANAPDALHYRLAALRLIARVHDTHANLWGADKVLTDYRGNYTVPVSIQFVQQQAVVAKLRPTTQAAPTVLQPGDIITTVDGEIVADWVKARQPIFPASNQPTQLRNMAGMLLRGNTPTVRLGIIRNGKASTLDVNRVSLSSLTPPTQTAATDSSHRFLRPDVGYLTLGQISTKSLPRIMSEFSQTKGLVIDIRNYPAEFVVFTLSQYLVPRPTPFVKFSIPVPSQPGLFTWTNALHVRPGKGQAYPGKVVILVNEETQSQAEYTTMALRTAPRATVLGSTTAGADGNVSRFALPGNLSTMISGIGIYYPDGRETQRVGIVPDVEMHPTVQGLQAGRDELLEKALELIDQG</sequence>
<dbReference type="CDD" id="cd07562">
    <property type="entry name" value="Peptidase_S41_TRI"/>
    <property type="match status" value="1"/>
</dbReference>
<accession>A0A238YHZ7</accession>
<dbReference type="Proteomes" id="UP000198310">
    <property type="component" value="Unassembled WGS sequence"/>
</dbReference>
<proteinExistence type="predicted"/>
<dbReference type="AlphaFoldDB" id="A0A238YHZ7"/>
<protein>
    <submittedName>
        <fullName evidence="2">Peptidase family S41</fullName>
    </submittedName>
</protein>
<feature type="domain" description="Tail specific protease" evidence="1">
    <location>
        <begin position="536"/>
        <end position="746"/>
    </location>
</feature>
<dbReference type="InterPro" id="IPR029045">
    <property type="entry name" value="ClpP/crotonase-like_dom_sf"/>
</dbReference>
<evidence type="ECO:0000313" key="2">
    <source>
        <dbReference type="EMBL" id="SNR70341.1"/>
    </source>
</evidence>
<name>A0A238YHZ7_9BACT</name>
<dbReference type="GO" id="GO:0008236">
    <property type="term" value="F:serine-type peptidase activity"/>
    <property type="evidence" value="ECO:0007669"/>
    <property type="project" value="InterPro"/>
</dbReference>
<dbReference type="Gene3D" id="2.30.42.10">
    <property type="match status" value="1"/>
</dbReference>
<dbReference type="InterPro" id="IPR005151">
    <property type="entry name" value="Tail-specific_protease"/>
</dbReference>
<dbReference type="SUPFAM" id="SSF50156">
    <property type="entry name" value="PDZ domain-like"/>
    <property type="match status" value="1"/>
</dbReference>
<reference evidence="3" key="1">
    <citation type="submission" date="2017-06" db="EMBL/GenBank/DDBJ databases">
        <authorList>
            <person name="Varghese N."/>
            <person name="Submissions S."/>
        </authorList>
    </citation>
    <scope>NUCLEOTIDE SEQUENCE [LARGE SCALE GENOMIC DNA]</scope>
    <source>
        <strain evidence="3">DSM 28041</strain>
    </source>
</reference>
<dbReference type="PANTHER" id="PTHR32060">
    <property type="entry name" value="TAIL-SPECIFIC PROTEASE"/>
    <property type="match status" value="1"/>
</dbReference>
<dbReference type="EMBL" id="FZNS01000005">
    <property type="protein sequence ID" value="SNR70341.1"/>
    <property type="molecule type" value="Genomic_DNA"/>
</dbReference>
<gene>
    <name evidence="2" type="ORF">SAMN06269173_105230</name>
</gene>
<dbReference type="Gene3D" id="3.30.750.44">
    <property type="match status" value="1"/>
</dbReference>
<dbReference type="Gene3D" id="3.90.226.10">
    <property type="entry name" value="2-enoyl-CoA Hydratase, Chain A, domain 1"/>
    <property type="match status" value="1"/>
</dbReference>
<dbReference type="GO" id="GO:0006508">
    <property type="term" value="P:proteolysis"/>
    <property type="evidence" value="ECO:0007669"/>
    <property type="project" value="InterPro"/>
</dbReference>
<dbReference type="InterPro" id="IPR036034">
    <property type="entry name" value="PDZ_sf"/>
</dbReference>
<evidence type="ECO:0000313" key="3">
    <source>
        <dbReference type="Proteomes" id="UP000198310"/>
    </source>
</evidence>
<dbReference type="Pfam" id="PF03572">
    <property type="entry name" value="Peptidase_S41"/>
    <property type="match status" value="1"/>
</dbReference>
<dbReference type="PANTHER" id="PTHR32060:SF30">
    <property type="entry name" value="CARBOXY-TERMINAL PROCESSING PROTEASE CTPA"/>
    <property type="match status" value="1"/>
</dbReference>
<evidence type="ECO:0000259" key="1">
    <source>
        <dbReference type="SMART" id="SM00245"/>
    </source>
</evidence>
<dbReference type="GO" id="GO:0004175">
    <property type="term" value="F:endopeptidase activity"/>
    <property type="evidence" value="ECO:0007669"/>
    <property type="project" value="TreeGrafter"/>
</dbReference>
<dbReference type="GO" id="GO:0007165">
    <property type="term" value="P:signal transduction"/>
    <property type="evidence" value="ECO:0007669"/>
    <property type="project" value="TreeGrafter"/>
</dbReference>
<dbReference type="Gene3D" id="2.60.120.260">
    <property type="entry name" value="Galactose-binding domain-like"/>
    <property type="match status" value="1"/>
</dbReference>
<dbReference type="SUPFAM" id="SSF52096">
    <property type="entry name" value="ClpP/crotonase"/>
    <property type="match status" value="1"/>
</dbReference>
<dbReference type="GO" id="GO:0030288">
    <property type="term" value="C:outer membrane-bounded periplasmic space"/>
    <property type="evidence" value="ECO:0007669"/>
    <property type="project" value="TreeGrafter"/>
</dbReference>
<organism evidence="2 3">
    <name type="scientific">Hymenobacter mucosus</name>
    <dbReference type="NCBI Taxonomy" id="1411120"/>
    <lineage>
        <taxon>Bacteria</taxon>
        <taxon>Pseudomonadati</taxon>
        <taxon>Bacteroidota</taxon>
        <taxon>Cytophagia</taxon>
        <taxon>Cytophagales</taxon>
        <taxon>Hymenobacteraceae</taxon>
        <taxon>Hymenobacter</taxon>
    </lineage>
</organism>
<keyword evidence="3" id="KW-1185">Reference proteome</keyword>